<dbReference type="CDD" id="cd00337">
    <property type="entry name" value="Ribosomal_uL14"/>
    <property type="match status" value="1"/>
</dbReference>
<dbReference type="GO" id="GO:0022625">
    <property type="term" value="C:cytosolic large ribosomal subunit"/>
    <property type="evidence" value="ECO:0007669"/>
    <property type="project" value="TreeGrafter"/>
</dbReference>
<dbReference type="GO" id="GO:0070180">
    <property type="term" value="F:large ribosomal subunit rRNA binding"/>
    <property type="evidence" value="ECO:0007669"/>
    <property type="project" value="TreeGrafter"/>
</dbReference>
<keyword evidence="3 4" id="KW-0687">Ribonucleoprotein</keyword>
<dbReference type="InterPro" id="IPR036853">
    <property type="entry name" value="Ribosomal_uL14_sf"/>
</dbReference>
<accession>A0A7J7ILQ9</accession>
<sequence length="140" mass="14800">MSKRGRGGAAGTKFRCTLGLPVGAVMNCADNSGAKNLYIIAVHGVRGRLNRLPAASIGDMVLVTVKKGKPELRKKVMPAVVVRQRKAWRRKDGTYIMFEDNAGVIVNPKGEMKGSAITGPVAKEAADIWPKIASAASAIA</sequence>
<dbReference type="HAMAP" id="MF_01367">
    <property type="entry name" value="Ribosomal_uL14"/>
    <property type="match status" value="1"/>
</dbReference>
<dbReference type="InterPro" id="IPR000218">
    <property type="entry name" value="Ribosomal_uL14"/>
</dbReference>
<evidence type="ECO:0000256" key="1">
    <source>
        <dbReference type="ARBA" id="ARBA00010745"/>
    </source>
</evidence>
<dbReference type="AlphaFoldDB" id="A0A7J7ILQ9"/>
<dbReference type="OrthoDB" id="407959at2759"/>
<organism evidence="5 6">
    <name type="scientific">Cyanidiococcus yangmingshanensis</name>
    <dbReference type="NCBI Taxonomy" id="2690220"/>
    <lineage>
        <taxon>Eukaryota</taxon>
        <taxon>Rhodophyta</taxon>
        <taxon>Bangiophyceae</taxon>
        <taxon>Cyanidiales</taxon>
        <taxon>Cyanidiaceae</taxon>
        <taxon>Cyanidiococcus</taxon>
    </lineage>
</organism>
<evidence type="ECO:0000256" key="4">
    <source>
        <dbReference type="RuleBase" id="RU003949"/>
    </source>
</evidence>
<dbReference type="Proteomes" id="UP000530660">
    <property type="component" value="Unassembled WGS sequence"/>
</dbReference>
<dbReference type="PROSITE" id="PS00049">
    <property type="entry name" value="RIBOSOMAL_L14"/>
    <property type="match status" value="1"/>
</dbReference>
<dbReference type="EMBL" id="VWRR01000007">
    <property type="protein sequence ID" value="KAF6003231.1"/>
    <property type="molecule type" value="Genomic_DNA"/>
</dbReference>
<dbReference type="Gene3D" id="2.40.150.20">
    <property type="entry name" value="Ribosomal protein L14"/>
    <property type="match status" value="1"/>
</dbReference>
<dbReference type="Pfam" id="PF00238">
    <property type="entry name" value="Ribosomal_L14"/>
    <property type="match status" value="1"/>
</dbReference>
<dbReference type="GO" id="GO:0003735">
    <property type="term" value="F:structural constituent of ribosome"/>
    <property type="evidence" value="ECO:0007669"/>
    <property type="project" value="InterPro"/>
</dbReference>
<comment type="similarity">
    <text evidence="1 4">Belongs to the universal ribosomal protein uL14 family.</text>
</comment>
<protein>
    <submittedName>
        <fullName evidence="5">60S ribosomal protein L23</fullName>
    </submittedName>
</protein>
<keyword evidence="2 4" id="KW-0689">Ribosomal protein</keyword>
<evidence type="ECO:0000313" key="6">
    <source>
        <dbReference type="Proteomes" id="UP000530660"/>
    </source>
</evidence>
<evidence type="ECO:0000256" key="3">
    <source>
        <dbReference type="ARBA" id="ARBA00023274"/>
    </source>
</evidence>
<reference evidence="5 6" key="1">
    <citation type="journal article" date="2020" name="J. Phycol.">
        <title>Comparative genome analysis reveals Cyanidiococcus gen. nov., a new extremophilic red algal genus sister to Cyanidioschyzon (Cyanidioschyzonaceae, Rhodophyta).</title>
        <authorList>
            <person name="Liu S.-L."/>
            <person name="Chiang Y.-R."/>
            <person name="Yoon H.S."/>
            <person name="Fu H.-Y."/>
        </authorList>
    </citation>
    <scope>NUCLEOTIDE SEQUENCE [LARGE SCALE GENOMIC DNA]</scope>
    <source>
        <strain evidence="5 6">THAL066</strain>
    </source>
</reference>
<dbReference type="SUPFAM" id="SSF50193">
    <property type="entry name" value="Ribosomal protein L14"/>
    <property type="match status" value="1"/>
</dbReference>
<dbReference type="FunFam" id="2.40.150.20:FF:000003">
    <property type="entry name" value="60S ribosomal protein L23"/>
    <property type="match status" value="1"/>
</dbReference>
<dbReference type="GO" id="GO:0006412">
    <property type="term" value="P:translation"/>
    <property type="evidence" value="ECO:0007669"/>
    <property type="project" value="InterPro"/>
</dbReference>
<gene>
    <name evidence="5" type="primary">RPL23</name>
    <name evidence="5" type="ORF">F1559_001600</name>
</gene>
<name>A0A7J7ILQ9_9RHOD</name>
<dbReference type="InterPro" id="IPR019972">
    <property type="entry name" value="Ribosomal_uL14_CS"/>
</dbReference>
<evidence type="ECO:0000256" key="2">
    <source>
        <dbReference type="ARBA" id="ARBA00022980"/>
    </source>
</evidence>
<proteinExistence type="inferred from homology"/>
<dbReference type="SMART" id="SM01374">
    <property type="entry name" value="Ribosomal_L14"/>
    <property type="match status" value="1"/>
</dbReference>
<comment type="caution">
    <text evidence="5">The sequence shown here is derived from an EMBL/GenBank/DDBJ whole genome shotgun (WGS) entry which is preliminary data.</text>
</comment>
<dbReference type="PANTHER" id="PTHR11761">
    <property type="entry name" value="50S/60S RIBOSOMAL PROTEIN L14/L23"/>
    <property type="match status" value="1"/>
</dbReference>
<dbReference type="PANTHER" id="PTHR11761:SF8">
    <property type="entry name" value="LARGE RIBOSOMAL SUBUNIT PROTEIN UL14"/>
    <property type="match status" value="1"/>
</dbReference>
<keyword evidence="6" id="KW-1185">Reference proteome</keyword>
<dbReference type="NCBIfam" id="NF006344">
    <property type="entry name" value="PRK08571.1"/>
    <property type="match status" value="1"/>
</dbReference>
<evidence type="ECO:0000313" key="5">
    <source>
        <dbReference type="EMBL" id="KAF6003231.1"/>
    </source>
</evidence>